<name>A0A9N9WH10_9NEOP</name>
<sequence>MFLLSIVSLILFVCCSNSHDLYLGYPDIGSKLIYSKVHQENPAIWVRSETFTVNCSKNEVINAIQVMDLREDKWAEAYIKAGGIGEHFVTIELNSPSVLRGYNFWVNIYVLQSNNFLYHHGRK</sequence>
<gene>
    <name evidence="2" type="ORF">DIATSA_LOCUS10021</name>
</gene>
<dbReference type="EMBL" id="OU893335">
    <property type="protein sequence ID" value="CAG9792499.1"/>
    <property type="molecule type" value="Genomic_DNA"/>
</dbReference>
<dbReference type="OrthoDB" id="8192785at2759"/>
<protein>
    <submittedName>
        <fullName evidence="2">Uncharacterized protein</fullName>
    </submittedName>
</protein>
<feature type="signal peptide" evidence="1">
    <location>
        <begin position="1"/>
        <end position="18"/>
    </location>
</feature>
<reference evidence="2" key="2">
    <citation type="submission" date="2022-10" db="EMBL/GenBank/DDBJ databases">
        <authorList>
            <consortium name="ENA_rothamsted_submissions"/>
            <consortium name="culmorum"/>
            <person name="King R."/>
        </authorList>
    </citation>
    <scope>NUCLEOTIDE SEQUENCE</scope>
</reference>
<dbReference type="Pfam" id="PF15868">
    <property type="entry name" value="MBF2"/>
    <property type="match status" value="1"/>
</dbReference>
<keyword evidence="3" id="KW-1185">Reference proteome</keyword>
<dbReference type="InterPro" id="IPR031734">
    <property type="entry name" value="MBF2"/>
</dbReference>
<evidence type="ECO:0000256" key="1">
    <source>
        <dbReference type="SAM" id="SignalP"/>
    </source>
</evidence>
<keyword evidence="1" id="KW-0732">Signal</keyword>
<accession>A0A9N9WH10</accession>
<organism evidence="2 3">
    <name type="scientific">Diatraea saccharalis</name>
    <name type="common">sugarcane borer</name>
    <dbReference type="NCBI Taxonomy" id="40085"/>
    <lineage>
        <taxon>Eukaryota</taxon>
        <taxon>Metazoa</taxon>
        <taxon>Ecdysozoa</taxon>
        <taxon>Arthropoda</taxon>
        <taxon>Hexapoda</taxon>
        <taxon>Insecta</taxon>
        <taxon>Pterygota</taxon>
        <taxon>Neoptera</taxon>
        <taxon>Endopterygota</taxon>
        <taxon>Lepidoptera</taxon>
        <taxon>Glossata</taxon>
        <taxon>Ditrysia</taxon>
        <taxon>Pyraloidea</taxon>
        <taxon>Crambidae</taxon>
        <taxon>Crambinae</taxon>
        <taxon>Diatraea</taxon>
    </lineage>
</organism>
<reference evidence="2" key="1">
    <citation type="submission" date="2021-12" db="EMBL/GenBank/DDBJ databases">
        <authorList>
            <person name="King R."/>
        </authorList>
    </citation>
    <scope>NUCLEOTIDE SEQUENCE</scope>
</reference>
<proteinExistence type="predicted"/>
<evidence type="ECO:0000313" key="3">
    <source>
        <dbReference type="Proteomes" id="UP001153714"/>
    </source>
</evidence>
<evidence type="ECO:0000313" key="2">
    <source>
        <dbReference type="EMBL" id="CAG9792499.1"/>
    </source>
</evidence>
<dbReference type="Proteomes" id="UP001153714">
    <property type="component" value="Chromosome 4"/>
</dbReference>
<dbReference type="AlphaFoldDB" id="A0A9N9WH10"/>
<feature type="chain" id="PRO_5040264205" evidence="1">
    <location>
        <begin position="19"/>
        <end position="123"/>
    </location>
</feature>